<gene>
    <name evidence="2" type="ORF">AF333_02990</name>
    <name evidence="3" type="ORF">SAMN04487909_104166</name>
</gene>
<evidence type="ECO:0000313" key="5">
    <source>
        <dbReference type="Proteomes" id="UP000182836"/>
    </source>
</evidence>
<feature type="domain" description="Sulfatase N-terminal" evidence="1">
    <location>
        <begin position="230"/>
        <end position="511"/>
    </location>
</feature>
<dbReference type="Proteomes" id="UP000182836">
    <property type="component" value="Unassembled WGS sequence"/>
</dbReference>
<accession>A0A0D1UZB4</accession>
<dbReference type="GeneID" id="42304175"/>
<evidence type="ECO:0000313" key="2">
    <source>
        <dbReference type="EMBL" id="KON94610.1"/>
    </source>
</evidence>
<name>A0A0D1UZB4_ANEMI</name>
<dbReference type="Gene3D" id="3.40.720.10">
    <property type="entry name" value="Alkaline Phosphatase, subunit A"/>
    <property type="match status" value="1"/>
</dbReference>
<dbReference type="SUPFAM" id="SSF53649">
    <property type="entry name" value="Alkaline phosphatase-like"/>
    <property type="match status" value="1"/>
</dbReference>
<keyword evidence="4" id="KW-1185">Reference proteome</keyword>
<reference evidence="3 5" key="2">
    <citation type="submission" date="2016-10" db="EMBL/GenBank/DDBJ databases">
        <authorList>
            <person name="de Groot N.N."/>
        </authorList>
    </citation>
    <scope>NUCLEOTIDE SEQUENCE [LARGE SCALE GENOMIC DNA]</scope>
    <source>
        <strain evidence="3 5">DSM 2895</strain>
    </source>
</reference>
<organism evidence="2 4">
    <name type="scientific">Aneurinibacillus migulanus</name>
    <name type="common">Bacillus migulanus</name>
    <dbReference type="NCBI Taxonomy" id="47500"/>
    <lineage>
        <taxon>Bacteria</taxon>
        <taxon>Bacillati</taxon>
        <taxon>Bacillota</taxon>
        <taxon>Bacilli</taxon>
        <taxon>Bacillales</taxon>
        <taxon>Paenibacillaceae</taxon>
        <taxon>Aneurinibacillus group</taxon>
        <taxon>Aneurinibacillus</taxon>
    </lineage>
</organism>
<dbReference type="Proteomes" id="UP000037269">
    <property type="component" value="Unassembled WGS sequence"/>
</dbReference>
<dbReference type="InterPro" id="IPR017850">
    <property type="entry name" value="Alkaline_phosphatase_core_sf"/>
</dbReference>
<proteinExistence type="predicted"/>
<dbReference type="Pfam" id="PF00884">
    <property type="entry name" value="Sulfatase"/>
    <property type="match status" value="1"/>
</dbReference>
<dbReference type="OrthoDB" id="9762324at2"/>
<dbReference type="STRING" id="47500.AF333_02990"/>
<evidence type="ECO:0000313" key="3">
    <source>
        <dbReference type="EMBL" id="SDI47900.1"/>
    </source>
</evidence>
<dbReference type="InterPro" id="IPR029063">
    <property type="entry name" value="SAM-dependent_MTases_sf"/>
</dbReference>
<dbReference type="EMBL" id="LGUG01000004">
    <property type="protein sequence ID" value="KON94610.1"/>
    <property type="molecule type" value="Genomic_DNA"/>
</dbReference>
<reference evidence="2 4" key="1">
    <citation type="submission" date="2015-07" db="EMBL/GenBank/DDBJ databases">
        <title>Fjat-14205 dsm 2895.</title>
        <authorList>
            <person name="Liu B."/>
            <person name="Wang J."/>
            <person name="Zhu Y."/>
            <person name="Liu G."/>
            <person name="Chen Q."/>
            <person name="Chen Z."/>
            <person name="Lan J."/>
            <person name="Che J."/>
            <person name="Ge C."/>
            <person name="Shi H."/>
            <person name="Pan Z."/>
            <person name="Liu X."/>
        </authorList>
    </citation>
    <scope>NUCLEOTIDE SEQUENCE [LARGE SCALE GENOMIC DNA]</scope>
    <source>
        <strain evidence="2 4">DSM 2895</strain>
    </source>
</reference>
<evidence type="ECO:0000259" key="1">
    <source>
        <dbReference type="Pfam" id="PF00884"/>
    </source>
</evidence>
<dbReference type="AlphaFoldDB" id="A0A0D1UZB4"/>
<dbReference type="RefSeq" id="WP_043067654.1">
    <property type="nucleotide sequence ID" value="NZ_BJOA01000081.1"/>
</dbReference>
<dbReference type="SUPFAM" id="SSF53335">
    <property type="entry name" value="S-adenosyl-L-methionine-dependent methyltransferases"/>
    <property type="match status" value="1"/>
</dbReference>
<sequence>MIDFDIALNNLISKYGLQSSYIEPTYVEKSIISEWDSIPDKENIAIWGAGEHTKELLQLLAPIEKNIVCIIDKNCFELDETLHDYPLIKPEELSNNLIDVIVVSSFAYREEIIKQIGAQHSSYKIIDLYENIKEVPVAFYLYREQVELYMLRKLYEKEFKTEYKRIYLWKLISRYLMHRDFIYAQRFIKEYIDNNFLYSRKLGYFLEELNTLLLSLKEILKARVYRDVTVFALDSLRFEDVIPNDTKQKSLMPHLYKLSKNSITFTNSFSTSTYTYGCMGPMFTNKLPFQELEYKKRRIDFDQSKLLTTLLEQGYEFYYLGIVDFFPQDLRVRKVFFHESSSHKEEHISRLKKNFAKNLPISRMLWSYFCELVKLEKPVFAFIHTDCIHLPYISNYHEELYMPWNPVFYVKNRKELQSELFTMDNQYKESLSYLDNQLDFYMGFLSNATITVTYGDHGQSLGENGIFGPLFGWHDSTIHVPLIISNRKLGSLTHTNLFSMVDFGKQILSLVQEGKLEVKETEFVIIQRDPIYNEKLLTNKDFIFNLGEKFIHGFQVVRGKHDKYVLYDHGIEEYYILPDENFNCINEKEYQQRINKMRHYAKKMPFPYLIEGKS</sequence>
<dbReference type="EMBL" id="FNED01000004">
    <property type="protein sequence ID" value="SDI47900.1"/>
    <property type="molecule type" value="Genomic_DNA"/>
</dbReference>
<evidence type="ECO:0000313" key="4">
    <source>
        <dbReference type="Proteomes" id="UP000037269"/>
    </source>
</evidence>
<dbReference type="Gene3D" id="3.40.50.720">
    <property type="entry name" value="NAD(P)-binding Rossmann-like Domain"/>
    <property type="match status" value="1"/>
</dbReference>
<dbReference type="PATRIC" id="fig|47500.8.peg.2958"/>
<protein>
    <submittedName>
        <fullName evidence="3">Arylsulfatase A</fullName>
    </submittedName>
</protein>
<dbReference type="InterPro" id="IPR000917">
    <property type="entry name" value="Sulfatase_N"/>
</dbReference>